<protein>
    <submittedName>
        <fullName evidence="2">Oxygenase MpaB family protein</fullName>
        <ecNumber evidence="2">1.-.-.-</ecNumber>
    </submittedName>
</protein>
<accession>A0ABW4MFA9</accession>
<feature type="domain" description="ER-bound oxygenase mpaB/mpaB'/Rubber oxygenase catalytic" evidence="1">
    <location>
        <begin position="31"/>
        <end position="258"/>
    </location>
</feature>
<comment type="caution">
    <text evidence="2">The sequence shown here is derived from an EMBL/GenBank/DDBJ whole genome shotgun (WGS) entry which is preliminary data.</text>
</comment>
<keyword evidence="3" id="KW-1185">Reference proteome</keyword>
<dbReference type="PANTHER" id="PTHR36151">
    <property type="entry name" value="BLR2777 PROTEIN"/>
    <property type="match status" value="1"/>
</dbReference>
<dbReference type="EC" id="1.-.-.-" evidence="2"/>
<organism evidence="2 3">
    <name type="scientific">Sphingorhabdus buctiana</name>
    <dbReference type="NCBI Taxonomy" id="1508805"/>
    <lineage>
        <taxon>Bacteria</taxon>
        <taxon>Pseudomonadati</taxon>
        <taxon>Pseudomonadota</taxon>
        <taxon>Alphaproteobacteria</taxon>
        <taxon>Sphingomonadales</taxon>
        <taxon>Sphingomonadaceae</taxon>
        <taxon>Sphingorhabdus</taxon>
    </lineage>
</organism>
<sequence>MNAPIRKPLPPFDYTQPPGAPAFLAPDSVAWRVYKNQIALGIGGVAAVLLEFADPRIRSGVWDHSIYKVDPIGRSQRTGYAAMIGVYGPQAAARRVIEGVNRMHAKVEGETPGGIAYSAKDPELLDWVSATAAYGFLTAYDRFVAPLSIADQERFYSEGTPVAELYGVQNKVSSRADFFAMMEKLAPRFERHPINKEFLDIIQSGKAAPNIPRFLHRALARAAVSILPPLVRDKLELGREYDLTLADRIALKLVARAAERKHDPESPPAQACVRLGLPSNFLYLRPAEQQRLLRIGLKPVGSSAADRPYRLFRLDTNDWRAVAGTTVVIQHHPFDMALLTLQVDCA</sequence>
<name>A0ABW4MFA9_9SPHN</name>
<reference evidence="3" key="1">
    <citation type="journal article" date="2019" name="Int. J. Syst. Evol. Microbiol.">
        <title>The Global Catalogue of Microorganisms (GCM) 10K type strain sequencing project: providing services to taxonomists for standard genome sequencing and annotation.</title>
        <authorList>
            <consortium name="The Broad Institute Genomics Platform"/>
            <consortium name="The Broad Institute Genome Sequencing Center for Infectious Disease"/>
            <person name="Wu L."/>
            <person name="Ma J."/>
        </authorList>
    </citation>
    <scope>NUCLEOTIDE SEQUENCE [LARGE SCALE GENOMIC DNA]</scope>
    <source>
        <strain evidence="3">CGMCC 1.12449</strain>
    </source>
</reference>
<evidence type="ECO:0000313" key="2">
    <source>
        <dbReference type="EMBL" id="MFD1767733.1"/>
    </source>
</evidence>
<dbReference type="Pfam" id="PF09995">
    <property type="entry name" value="MPAB_Lcp_cat"/>
    <property type="match status" value="1"/>
</dbReference>
<dbReference type="Proteomes" id="UP001597215">
    <property type="component" value="Unassembled WGS sequence"/>
</dbReference>
<gene>
    <name evidence="2" type="ORF">ACFSAG_12875</name>
</gene>
<dbReference type="InterPro" id="IPR018713">
    <property type="entry name" value="MPAB/Lcp_cat_dom"/>
</dbReference>
<dbReference type="EMBL" id="JBHUEL010000011">
    <property type="protein sequence ID" value="MFD1767733.1"/>
    <property type="molecule type" value="Genomic_DNA"/>
</dbReference>
<dbReference type="RefSeq" id="WP_381515535.1">
    <property type="nucleotide sequence ID" value="NZ_JBHUEL010000011.1"/>
</dbReference>
<proteinExistence type="predicted"/>
<dbReference type="PANTHER" id="PTHR36151:SF3">
    <property type="entry name" value="ER-BOUND OXYGENASE MPAB_MPAB'_RUBBER OXYGENASE CATALYTIC DOMAIN-CONTAINING PROTEIN"/>
    <property type="match status" value="1"/>
</dbReference>
<evidence type="ECO:0000313" key="3">
    <source>
        <dbReference type="Proteomes" id="UP001597215"/>
    </source>
</evidence>
<keyword evidence="2" id="KW-0560">Oxidoreductase</keyword>
<dbReference type="GO" id="GO:0016491">
    <property type="term" value="F:oxidoreductase activity"/>
    <property type="evidence" value="ECO:0007669"/>
    <property type="project" value="UniProtKB-KW"/>
</dbReference>
<evidence type="ECO:0000259" key="1">
    <source>
        <dbReference type="Pfam" id="PF09995"/>
    </source>
</evidence>